<dbReference type="AlphaFoldDB" id="A0A6N7VEN8"/>
<comment type="caution">
    <text evidence="11">Lacks conserved residue(s) required for the propagation of feature annotation.</text>
</comment>
<evidence type="ECO:0000256" key="4">
    <source>
        <dbReference type="ARBA" id="ARBA00022679"/>
    </source>
</evidence>
<dbReference type="InterPro" id="IPR000417">
    <property type="entry name" value="Hyethyz_kinase"/>
</dbReference>
<organism evidence="12 13">
    <name type="scientific">Anaerococcus porci</name>
    <dbReference type="NCBI Taxonomy" id="2652269"/>
    <lineage>
        <taxon>Bacteria</taxon>
        <taxon>Bacillati</taxon>
        <taxon>Bacillota</taxon>
        <taxon>Tissierellia</taxon>
        <taxon>Tissierellales</taxon>
        <taxon>Peptoniphilaceae</taxon>
        <taxon>Anaerococcus</taxon>
    </lineage>
</organism>
<dbReference type="GO" id="GO:0000287">
    <property type="term" value="F:magnesium ion binding"/>
    <property type="evidence" value="ECO:0007669"/>
    <property type="project" value="UniProtKB-UniRule"/>
</dbReference>
<evidence type="ECO:0000256" key="9">
    <source>
        <dbReference type="ARBA" id="ARBA00022842"/>
    </source>
</evidence>
<protein>
    <recommendedName>
        <fullName evidence="11">Hydroxyethylthiazole kinase</fullName>
        <ecNumber evidence="11">2.7.1.50</ecNumber>
    </recommendedName>
    <alternativeName>
        <fullName evidence="11">4-methyl-5-beta-hydroxyethylthiazole kinase</fullName>
        <shortName evidence="11">TH kinase</shortName>
        <shortName evidence="11">Thz kinase</shortName>
    </alternativeName>
</protein>
<dbReference type="RefSeq" id="WP_154540483.1">
    <property type="nucleotide sequence ID" value="NZ_VULQ01000005.1"/>
</dbReference>
<comment type="caution">
    <text evidence="12">The sequence shown here is derived from an EMBL/GenBank/DDBJ whole genome shotgun (WGS) entry which is preliminary data.</text>
</comment>
<feature type="binding site" evidence="11">
    <location>
        <position position="175"/>
    </location>
    <ligand>
        <name>ATP</name>
        <dbReference type="ChEBI" id="CHEBI:30616"/>
    </ligand>
</feature>
<feature type="binding site" evidence="11">
    <location>
        <position position="202"/>
    </location>
    <ligand>
        <name>substrate</name>
    </ligand>
</feature>
<dbReference type="SUPFAM" id="SSF53613">
    <property type="entry name" value="Ribokinase-like"/>
    <property type="match status" value="1"/>
</dbReference>
<keyword evidence="7 11" id="KW-0418">Kinase</keyword>
<keyword evidence="13" id="KW-1185">Reference proteome</keyword>
<keyword evidence="9 11" id="KW-0460">Magnesium</keyword>
<dbReference type="InterPro" id="IPR029056">
    <property type="entry name" value="Ribokinase-like"/>
</dbReference>
<reference evidence="12 13" key="1">
    <citation type="submission" date="2019-08" db="EMBL/GenBank/DDBJ databases">
        <title>In-depth cultivation of the pig gut microbiome towards novel bacterial diversity and tailored functional studies.</title>
        <authorList>
            <person name="Wylensek D."/>
            <person name="Hitch T.C.A."/>
            <person name="Clavel T."/>
        </authorList>
    </citation>
    <scope>NUCLEOTIDE SEQUENCE [LARGE SCALE GENOMIC DNA]</scope>
    <source>
        <strain evidence="12 13">WCA-380-WT-2B</strain>
    </source>
</reference>
<evidence type="ECO:0000256" key="10">
    <source>
        <dbReference type="ARBA" id="ARBA00022977"/>
    </source>
</evidence>
<dbReference type="UniPathway" id="UPA00060">
    <property type="reaction ID" value="UER00139"/>
</dbReference>
<dbReference type="Pfam" id="PF02110">
    <property type="entry name" value="HK"/>
    <property type="match status" value="1"/>
</dbReference>
<keyword evidence="10 11" id="KW-0784">Thiamine biosynthesis</keyword>
<dbReference type="GO" id="GO:0009228">
    <property type="term" value="P:thiamine biosynthetic process"/>
    <property type="evidence" value="ECO:0007669"/>
    <property type="project" value="UniProtKB-KW"/>
</dbReference>
<dbReference type="NCBIfam" id="NF006830">
    <property type="entry name" value="PRK09355.1"/>
    <property type="match status" value="1"/>
</dbReference>
<dbReference type="CDD" id="cd01170">
    <property type="entry name" value="THZ_kinase"/>
    <property type="match status" value="1"/>
</dbReference>
<evidence type="ECO:0000256" key="1">
    <source>
        <dbReference type="ARBA" id="ARBA00001771"/>
    </source>
</evidence>
<evidence type="ECO:0000313" key="12">
    <source>
        <dbReference type="EMBL" id="MSS77890.1"/>
    </source>
</evidence>
<evidence type="ECO:0000256" key="2">
    <source>
        <dbReference type="ARBA" id="ARBA00001946"/>
    </source>
</evidence>
<keyword evidence="4 11" id="KW-0808">Transferase</keyword>
<dbReference type="PIRSF" id="PIRSF000513">
    <property type="entry name" value="Thz_kinase"/>
    <property type="match status" value="1"/>
</dbReference>
<evidence type="ECO:0000256" key="6">
    <source>
        <dbReference type="ARBA" id="ARBA00022741"/>
    </source>
</evidence>
<dbReference type="GO" id="GO:0009229">
    <property type="term" value="P:thiamine diphosphate biosynthetic process"/>
    <property type="evidence" value="ECO:0007669"/>
    <property type="project" value="UniProtKB-UniRule"/>
</dbReference>
<evidence type="ECO:0000256" key="8">
    <source>
        <dbReference type="ARBA" id="ARBA00022840"/>
    </source>
</evidence>
<keyword evidence="6 11" id="KW-0547">Nucleotide-binding</keyword>
<dbReference type="GO" id="GO:0004417">
    <property type="term" value="F:hydroxyethylthiazole kinase activity"/>
    <property type="evidence" value="ECO:0007669"/>
    <property type="project" value="UniProtKB-UniRule"/>
</dbReference>
<sequence length="273" mass="29935">MINLKKLLTNREKIKEQEPLIHAITNPLAINMLANAILFQGAKAICAEHPDEMRDIVPKAKALSLNIGNITDARIKSIEISSRLANNKNIPIIIDLVGIGVSKLRYDLSLKLLGQYKYSIIKGNSSEILALSGKISNAKGIDVGCEDKISDENIEEMIKIASKLSIKYKTTVLITGATDILVKDKDYYLIKNGCEELSKITATGCMLTGLISTFLSVTNEINASLLGLLILEVSAELSKKDKPYSFFVNLMDNIATIKNETIEKSAKIKKGIL</sequence>
<keyword evidence="8 11" id="KW-0067">ATP-binding</keyword>
<evidence type="ECO:0000313" key="13">
    <source>
        <dbReference type="Proteomes" id="UP000441925"/>
    </source>
</evidence>
<dbReference type="PRINTS" id="PR01099">
    <property type="entry name" value="HYETHTZKNASE"/>
</dbReference>
<dbReference type="GO" id="GO:0005524">
    <property type="term" value="F:ATP binding"/>
    <property type="evidence" value="ECO:0007669"/>
    <property type="project" value="UniProtKB-UniRule"/>
</dbReference>
<comment type="pathway">
    <text evidence="3 11">Cofactor biosynthesis; thiamine diphosphate biosynthesis; 4-methyl-5-(2-phosphoethyl)-thiazole from 5-(2-hydroxyethyl)-4-methylthiazole: step 1/1.</text>
</comment>
<accession>A0A6N7VEN8</accession>
<feature type="binding site" evidence="11">
    <location>
        <position position="122"/>
    </location>
    <ligand>
        <name>ATP</name>
        <dbReference type="ChEBI" id="CHEBI:30616"/>
    </ligand>
</feature>
<comment type="cofactor">
    <cofactor evidence="2 11">
        <name>Mg(2+)</name>
        <dbReference type="ChEBI" id="CHEBI:18420"/>
    </cofactor>
</comment>
<evidence type="ECO:0000256" key="11">
    <source>
        <dbReference type="HAMAP-Rule" id="MF_00228"/>
    </source>
</evidence>
<dbReference type="HAMAP" id="MF_00228">
    <property type="entry name" value="Thz_kinase"/>
    <property type="match status" value="1"/>
</dbReference>
<dbReference type="Proteomes" id="UP000441925">
    <property type="component" value="Unassembled WGS sequence"/>
</dbReference>
<gene>
    <name evidence="11 12" type="primary">thiM</name>
    <name evidence="12" type="ORF">FYJ26_05585</name>
</gene>
<comment type="catalytic activity">
    <reaction evidence="1 11">
        <text>5-(2-hydroxyethyl)-4-methylthiazole + ATP = 4-methyl-5-(2-phosphooxyethyl)-thiazole + ADP + H(+)</text>
        <dbReference type="Rhea" id="RHEA:24212"/>
        <dbReference type="ChEBI" id="CHEBI:15378"/>
        <dbReference type="ChEBI" id="CHEBI:17957"/>
        <dbReference type="ChEBI" id="CHEBI:30616"/>
        <dbReference type="ChEBI" id="CHEBI:58296"/>
        <dbReference type="ChEBI" id="CHEBI:456216"/>
        <dbReference type="EC" id="2.7.1.50"/>
    </reaction>
</comment>
<evidence type="ECO:0000256" key="3">
    <source>
        <dbReference type="ARBA" id="ARBA00004868"/>
    </source>
</evidence>
<name>A0A6N7VEN8_9FIRM</name>
<evidence type="ECO:0000256" key="5">
    <source>
        <dbReference type="ARBA" id="ARBA00022723"/>
    </source>
</evidence>
<dbReference type="Gene3D" id="3.40.1190.20">
    <property type="match status" value="1"/>
</dbReference>
<comment type="similarity">
    <text evidence="11">Belongs to the Thz kinase family.</text>
</comment>
<comment type="function">
    <text evidence="11">Catalyzes the phosphorylation of the hydroxyl group of 4-methyl-5-beta-hydroxyethylthiazole (THZ).</text>
</comment>
<proteinExistence type="inferred from homology"/>
<dbReference type="EC" id="2.7.1.50" evidence="11"/>
<dbReference type="EMBL" id="VULQ01000005">
    <property type="protein sequence ID" value="MSS77890.1"/>
    <property type="molecule type" value="Genomic_DNA"/>
</dbReference>
<evidence type="ECO:0000256" key="7">
    <source>
        <dbReference type="ARBA" id="ARBA00022777"/>
    </source>
</evidence>
<keyword evidence="5 11" id="KW-0479">Metal-binding</keyword>